<keyword evidence="5" id="KW-0067">ATP-binding</keyword>
<dbReference type="InterPro" id="IPR027303">
    <property type="entry name" value="Gln_synth_gly_rich_site"/>
</dbReference>
<evidence type="ECO:0000259" key="9">
    <source>
        <dbReference type="PROSITE" id="PS51986"/>
    </source>
</evidence>
<evidence type="ECO:0000256" key="6">
    <source>
        <dbReference type="ARBA" id="ARBA00022842"/>
    </source>
</evidence>
<dbReference type="EC" id="6.3.4.12" evidence="11"/>
<dbReference type="NCBIfam" id="TIGR03105">
    <property type="entry name" value="gln_synth_III"/>
    <property type="match status" value="1"/>
</dbReference>
<dbReference type="PROSITE" id="PS00181">
    <property type="entry name" value="GLNA_ATP"/>
    <property type="match status" value="1"/>
</dbReference>
<sequence>MIESTVTETASGASLAERAAADGTSFVLATFVDLDGKPCAKLVPAAALDRAQTDGVGFAGFAAGGTGQVPSDPDLIARPDPDSYVALPFVRPGLAMVQCDPHVEGEPWPYAPRIILRRMCERLATEGRSLRVGAECEYFLVERRDDGTIVPADAADRSARPCYDARDLTRMYEHLTDVSTALNTLGWDNYANDHEDGNGQFEQNFAHADALTTADRVIAFRYLVRMIAERRGMVATFMPKPFSGLTGSGMHLHVSLWAGERALFPDPDDPRGLGLSELAYGFVGGVLGHAPALLALLTPTVNSFKRTGAATPSSGATWTPTRATYGGNDRTHLVRVPDGDRVEIRVVDGAANPYLAIAGLIAAGLDGVDAKLDPGPVGGPGRPGGIGTTPVPGAAGGELPPTLLHAVEAFVADPVITGALAAAGAGGDVPAYYAARRRAEFLDWHSQVGGWEIDRYLTAF</sequence>
<dbReference type="InterPro" id="IPR008146">
    <property type="entry name" value="Gln_synth_cat_dom"/>
</dbReference>
<evidence type="ECO:0000256" key="5">
    <source>
        <dbReference type="ARBA" id="ARBA00022840"/>
    </source>
</evidence>
<dbReference type="Proteomes" id="UP000234331">
    <property type="component" value="Unassembled WGS sequence"/>
</dbReference>
<keyword evidence="12" id="KW-1185">Reference proteome</keyword>
<dbReference type="EMBL" id="FZMO01000290">
    <property type="protein sequence ID" value="SNQ49675.1"/>
    <property type="molecule type" value="Genomic_DNA"/>
</dbReference>
<dbReference type="Gene3D" id="3.10.20.70">
    <property type="entry name" value="Glutamine synthetase, N-terminal domain"/>
    <property type="match status" value="1"/>
</dbReference>
<feature type="domain" description="GS catalytic" evidence="10">
    <location>
        <begin position="112"/>
        <end position="460"/>
    </location>
</feature>
<accession>A0A2I2KVI9</accession>
<dbReference type="SUPFAM" id="SSF54368">
    <property type="entry name" value="Glutamine synthetase, N-terminal domain"/>
    <property type="match status" value="1"/>
</dbReference>
<evidence type="ECO:0000256" key="4">
    <source>
        <dbReference type="ARBA" id="ARBA00022741"/>
    </source>
</evidence>
<dbReference type="SMART" id="SM01230">
    <property type="entry name" value="Gln-synt_C"/>
    <property type="match status" value="1"/>
</dbReference>
<keyword evidence="3 11" id="KW-0436">Ligase</keyword>
<comment type="cofactor">
    <cofactor evidence="1">
        <name>Mg(2+)</name>
        <dbReference type="ChEBI" id="CHEBI:18420"/>
    </cofactor>
</comment>
<dbReference type="PROSITE" id="PS51987">
    <property type="entry name" value="GS_CATALYTIC"/>
    <property type="match status" value="1"/>
</dbReference>
<comment type="similarity">
    <text evidence="2 7 8">Belongs to the glutamine synthetase family.</text>
</comment>
<dbReference type="PANTHER" id="PTHR43785">
    <property type="entry name" value="GAMMA-GLUTAMYLPUTRESCINE SYNTHETASE"/>
    <property type="match status" value="1"/>
</dbReference>
<feature type="domain" description="GS beta-grasp" evidence="9">
    <location>
        <begin position="22"/>
        <end position="106"/>
    </location>
</feature>
<dbReference type="Pfam" id="PF00120">
    <property type="entry name" value="Gln-synt_C"/>
    <property type="match status" value="1"/>
</dbReference>
<reference evidence="11 12" key="1">
    <citation type="submission" date="2017-06" db="EMBL/GenBank/DDBJ databases">
        <authorList>
            <person name="Kim H.J."/>
            <person name="Triplett B.A."/>
        </authorList>
    </citation>
    <scope>NUCLEOTIDE SEQUENCE [LARGE SCALE GENOMIC DNA]</scope>
    <source>
        <strain evidence="11">FRACA_ARgP5</strain>
    </source>
</reference>
<evidence type="ECO:0000313" key="11">
    <source>
        <dbReference type="EMBL" id="SNQ49675.1"/>
    </source>
</evidence>
<proteinExistence type="inferred from homology"/>
<evidence type="ECO:0000256" key="3">
    <source>
        <dbReference type="ARBA" id="ARBA00022598"/>
    </source>
</evidence>
<dbReference type="GO" id="GO:0047943">
    <property type="term" value="F:glutamate-methylamine ligase activity"/>
    <property type="evidence" value="ECO:0007669"/>
    <property type="project" value="UniProtKB-EC"/>
</dbReference>
<dbReference type="Gene3D" id="3.30.590.10">
    <property type="entry name" value="Glutamine synthetase/guanido kinase, catalytic domain"/>
    <property type="match status" value="1"/>
</dbReference>
<dbReference type="InterPro" id="IPR008147">
    <property type="entry name" value="Gln_synt_N"/>
</dbReference>
<dbReference type="RefSeq" id="WP_243407774.1">
    <property type="nucleotide sequence ID" value="NZ_FZMO01000290.1"/>
</dbReference>
<gene>
    <name evidence="11" type="ORF">FRACA_360027</name>
</gene>
<evidence type="ECO:0000256" key="2">
    <source>
        <dbReference type="ARBA" id="ARBA00009897"/>
    </source>
</evidence>
<name>A0A2I2KVI9_9ACTN</name>
<dbReference type="AlphaFoldDB" id="A0A2I2KVI9"/>
<evidence type="ECO:0000256" key="1">
    <source>
        <dbReference type="ARBA" id="ARBA00001946"/>
    </source>
</evidence>
<dbReference type="InterPro" id="IPR036651">
    <property type="entry name" value="Gln_synt_N_sf"/>
</dbReference>
<evidence type="ECO:0000313" key="12">
    <source>
        <dbReference type="Proteomes" id="UP000234331"/>
    </source>
</evidence>
<dbReference type="PANTHER" id="PTHR43785:SF14">
    <property type="entry name" value="GLUTAMINE SYNTHETASE"/>
    <property type="match status" value="1"/>
</dbReference>
<protein>
    <submittedName>
        <fullName evidence="11">Glutamate--methylamine ligase</fullName>
        <ecNumber evidence="11">6.3.4.12</ecNumber>
    </submittedName>
</protein>
<evidence type="ECO:0000259" key="10">
    <source>
        <dbReference type="PROSITE" id="PS51987"/>
    </source>
</evidence>
<keyword evidence="6" id="KW-0460">Magnesium</keyword>
<dbReference type="SUPFAM" id="SSF55931">
    <property type="entry name" value="Glutamine synthetase/guanido kinase"/>
    <property type="match status" value="1"/>
</dbReference>
<evidence type="ECO:0000256" key="8">
    <source>
        <dbReference type="RuleBase" id="RU000384"/>
    </source>
</evidence>
<dbReference type="PROSITE" id="PS51986">
    <property type="entry name" value="GS_BETA_GRASP"/>
    <property type="match status" value="1"/>
</dbReference>
<dbReference type="InterPro" id="IPR014746">
    <property type="entry name" value="Gln_synth/guanido_kin_cat_dom"/>
</dbReference>
<dbReference type="GO" id="GO:0005524">
    <property type="term" value="F:ATP binding"/>
    <property type="evidence" value="ECO:0007669"/>
    <property type="project" value="UniProtKB-KW"/>
</dbReference>
<evidence type="ECO:0000256" key="7">
    <source>
        <dbReference type="PROSITE-ProRule" id="PRU01330"/>
    </source>
</evidence>
<dbReference type="GO" id="GO:0006542">
    <property type="term" value="P:glutamine biosynthetic process"/>
    <property type="evidence" value="ECO:0007669"/>
    <property type="project" value="InterPro"/>
</dbReference>
<dbReference type="GO" id="GO:0004356">
    <property type="term" value="F:glutamine synthetase activity"/>
    <property type="evidence" value="ECO:0007669"/>
    <property type="project" value="InterPro"/>
</dbReference>
<dbReference type="InterPro" id="IPR017536">
    <property type="entry name" value="Glutamine_synthetase_typeIII"/>
</dbReference>
<organism evidence="11 12">
    <name type="scientific">Frankia canadensis</name>
    <dbReference type="NCBI Taxonomy" id="1836972"/>
    <lineage>
        <taxon>Bacteria</taxon>
        <taxon>Bacillati</taxon>
        <taxon>Actinomycetota</taxon>
        <taxon>Actinomycetes</taxon>
        <taxon>Frankiales</taxon>
        <taxon>Frankiaceae</taxon>
        <taxon>Frankia</taxon>
    </lineage>
</organism>
<keyword evidence="4" id="KW-0547">Nucleotide-binding</keyword>